<dbReference type="EMBL" id="BGZK01000052">
    <property type="protein sequence ID" value="GBP12530.1"/>
    <property type="molecule type" value="Genomic_DNA"/>
</dbReference>
<proteinExistence type="predicted"/>
<reference evidence="3 4" key="1">
    <citation type="journal article" date="2019" name="Commun. Biol.">
        <title>The bagworm genome reveals a unique fibroin gene that provides high tensile strength.</title>
        <authorList>
            <person name="Kono N."/>
            <person name="Nakamura H."/>
            <person name="Ohtoshi R."/>
            <person name="Tomita M."/>
            <person name="Numata K."/>
            <person name="Arakawa K."/>
        </authorList>
    </citation>
    <scope>NUCLEOTIDE SEQUENCE [LARGE SCALE GENOMIC DNA]</scope>
</reference>
<evidence type="ECO:0000313" key="3">
    <source>
        <dbReference type="EMBL" id="GBP12530.1"/>
    </source>
</evidence>
<gene>
    <name evidence="3" type="ORF">EVAR_10204_1</name>
</gene>
<dbReference type="Proteomes" id="UP000299102">
    <property type="component" value="Unassembled WGS sequence"/>
</dbReference>
<feature type="compositionally biased region" description="Basic residues" evidence="1">
    <location>
        <begin position="352"/>
        <end position="362"/>
    </location>
</feature>
<evidence type="ECO:0000256" key="1">
    <source>
        <dbReference type="SAM" id="MobiDB-lite"/>
    </source>
</evidence>
<protein>
    <submittedName>
        <fullName evidence="3">Uncharacterized protein</fullName>
    </submittedName>
</protein>
<keyword evidence="2" id="KW-0812">Transmembrane</keyword>
<keyword evidence="2" id="KW-0472">Membrane</keyword>
<feature type="region of interest" description="Disordered" evidence="1">
    <location>
        <begin position="228"/>
        <end position="247"/>
    </location>
</feature>
<comment type="caution">
    <text evidence="3">The sequence shown here is derived from an EMBL/GenBank/DDBJ whole genome shotgun (WGS) entry which is preliminary data.</text>
</comment>
<evidence type="ECO:0000256" key="2">
    <source>
        <dbReference type="SAM" id="Phobius"/>
    </source>
</evidence>
<feature type="transmembrane region" description="Helical" evidence="2">
    <location>
        <begin position="84"/>
        <end position="104"/>
    </location>
</feature>
<organism evidence="3 4">
    <name type="scientific">Eumeta variegata</name>
    <name type="common">Bagworm moth</name>
    <name type="synonym">Eumeta japonica</name>
    <dbReference type="NCBI Taxonomy" id="151549"/>
    <lineage>
        <taxon>Eukaryota</taxon>
        <taxon>Metazoa</taxon>
        <taxon>Ecdysozoa</taxon>
        <taxon>Arthropoda</taxon>
        <taxon>Hexapoda</taxon>
        <taxon>Insecta</taxon>
        <taxon>Pterygota</taxon>
        <taxon>Neoptera</taxon>
        <taxon>Endopterygota</taxon>
        <taxon>Lepidoptera</taxon>
        <taxon>Glossata</taxon>
        <taxon>Ditrysia</taxon>
        <taxon>Tineoidea</taxon>
        <taxon>Psychidae</taxon>
        <taxon>Oiketicinae</taxon>
        <taxon>Eumeta</taxon>
    </lineage>
</organism>
<evidence type="ECO:0000313" key="4">
    <source>
        <dbReference type="Proteomes" id="UP000299102"/>
    </source>
</evidence>
<accession>A0A4C1TG30</accession>
<feature type="transmembrane region" description="Helical" evidence="2">
    <location>
        <begin position="125"/>
        <end position="147"/>
    </location>
</feature>
<feature type="region of interest" description="Disordered" evidence="1">
    <location>
        <begin position="332"/>
        <end position="364"/>
    </location>
</feature>
<keyword evidence="4" id="KW-1185">Reference proteome</keyword>
<keyword evidence="2" id="KW-1133">Transmembrane helix</keyword>
<sequence>MSRAMSFSWLDRKVNEVVAFASLTLESVVEVPHTARRRIHERVVIVVAGVGSFLRLIETDRYLASAIVSVLFLVRASSRTHGCFVCFVVCFFLFASAYLIACVVRSRRAARGRLSARGERDVAGVVASRLGAVSLAEGLSSLIFLIASSPYSERANFVGEPRRERSFGPRISSGRVALRAVKKFNFVANRVTRASATYGRIGIREEFYLMRLAVRFLNGHPRGRRAVGVFQPPASPPAQRIRDGSPSGNIESSRVFIEHLYADVCREREIERQISFETDRFVGSVSLSPPLKRDCRLHLAREPRAARRRAGVEGRPGCVSFVKRLVAGGSPLSHRGGGAARSPWDLVGAGGRQRRPRGRARRQNLSESCHLGYVLIGSHYPSADREEIY</sequence>
<dbReference type="AlphaFoldDB" id="A0A4C1TG30"/>
<name>A0A4C1TG30_EUMVA</name>